<name>A0A4S3MP87_9RHOB</name>
<dbReference type="EMBL" id="SSND01000002">
    <property type="protein sequence ID" value="THD83545.1"/>
    <property type="molecule type" value="Genomic_DNA"/>
</dbReference>
<proteinExistence type="predicted"/>
<evidence type="ECO:0000313" key="1">
    <source>
        <dbReference type="EMBL" id="THD83545.1"/>
    </source>
</evidence>
<dbReference type="Gene3D" id="3.30.10.10">
    <property type="entry name" value="Trypsin Inhibitor V, subunit A"/>
    <property type="match status" value="1"/>
</dbReference>
<dbReference type="Pfam" id="PF11720">
    <property type="entry name" value="Inhibitor_I78"/>
    <property type="match status" value="1"/>
</dbReference>
<organism evidence="1 2">
    <name type="scientific">Aliigemmobacter aestuarii</name>
    <dbReference type="NCBI Taxonomy" id="1445661"/>
    <lineage>
        <taxon>Bacteria</taxon>
        <taxon>Pseudomonadati</taxon>
        <taxon>Pseudomonadota</taxon>
        <taxon>Alphaproteobacteria</taxon>
        <taxon>Rhodobacterales</taxon>
        <taxon>Paracoccaceae</taxon>
        <taxon>Aliigemmobacter</taxon>
    </lineage>
</organism>
<dbReference type="InterPro" id="IPR021719">
    <property type="entry name" value="Prot_inh_I78"/>
</dbReference>
<keyword evidence="2" id="KW-1185">Reference proteome</keyword>
<comment type="caution">
    <text evidence="1">The sequence shown here is derived from an EMBL/GenBank/DDBJ whole genome shotgun (WGS) entry which is preliminary data.</text>
</comment>
<dbReference type="AlphaFoldDB" id="A0A4S3MP87"/>
<gene>
    <name evidence="1" type="ORF">E7811_09685</name>
</gene>
<reference evidence="1 2" key="1">
    <citation type="submission" date="2019-04" db="EMBL/GenBank/DDBJ databases">
        <title>Draft genome sequence of Gemmobacter aestuarii sp. nov.</title>
        <authorList>
            <person name="Hameed A."/>
            <person name="Lin S.-Y."/>
            <person name="Shahina M."/>
            <person name="Lai W.-A."/>
            <person name="Young C.-C."/>
        </authorList>
    </citation>
    <scope>NUCLEOTIDE SEQUENCE [LARGE SCALE GENOMIC DNA]</scope>
    <source>
        <strain evidence="1 2">CC-PW-75</strain>
    </source>
</reference>
<protein>
    <recommendedName>
        <fullName evidence="3">Peptidase inhibitor I78 family protein</fullName>
    </recommendedName>
</protein>
<dbReference type="PROSITE" id="PS51257">
    <property type="entry name" value="PROKAR_LIPOPROTEIN"/>
    <property type="match status" value="1"/>
</dbReference>
<accession>A0A4S3MP87</accession>
<evidence type="ECO:0000313" key="2">
    <source>
        <dbReference type="Proteomes" id="UP000309450"/>
    </source>
</evidence>
<evidence type="ECO:0008006" key="3">
    <source>
        <dbReference type="Google" id="ProtNLM"/>
    </source>
</evidence>
<sequence>MQLRKRPIMASFPLSAGLFIVFGSVVLAGCTPAARRAPAPVVPVVTVPSATDPALAVPGAIAVDPTPGLNDREPDTCKAADHVALLGQPGSAAATAAIAKPVRIVAPGMIVDQEEYDSFRVNFYLNDQGVIVRMNCG</sequence>
<dbReference type="OrthoDB" id="7859990at2"/>
<dbReference type="Proteomes" id="UP000309450">
    <property type="component" value="Unassembled WGS sequence"/>
</dbReference>